<accession>A0A816W9N4</accession>
<proteinExistence type="predicted"/>
<evidence type="ECO:0000256" key="1">
    <source>
        <dbReference type="SAM" id="MobiDB-lite"/>
    </source>
</evidence>
<feature type="compositionally biased region" description="Acidic residues" evidence="1">
    <location>
        <begin position="189"/>
        <end position="200"/>
    </location>
</feature>
<dbReference type="AlphaFoldDB" id="A0A816W9N4"/>
<protein>
    <submittedName>
        <fullName evidence="2">(rape) hypothetical protein</fullName>
    </submittedName>
</protein>
<dbReference type="EMBL" id="HG994357">
    <property type="protein sequence ID" value="CAF2133482.1"/>
    <property type="molecule type" value="Genomic_DNA"/>
</dbReference>
<dbReference type="GO" id="GO:0051983">
    <property type="term" value="P:regulation of chromosome segregation"/>
    <property type="evidence" value="ECO:0007669"/>
    <property type="project" value="InterPro"/>
</dbReference>
<sequence>VDLCGALVRVGDFIATKLAQPANIYNSIMYSLEFSLINLAYTHIQCVAYGALAHRLNAFWRSNTADVVVCVLRLWRIEWGEGGFNYVTNMEGGSDILFDSDIPEIQFFKSQDIGQVSLAGDIGQVSLAGGILSDPIDDCEIAIEYAFHFSFNHSKALHLACDEDFNQIQESIKDCKKKLEACKKKTEEAYSDESAGDDDIERLQKELDEDMELESKINDELR</sequence>
<dbReference type="Proteomes" id="UP001295469">
    <property type="component" value="Chromosome A03"/>
</dbReference>
<gene>
    <name evidence="2" type="ORF">DARMORV10_A03P65180.1</name>
</gene>
<evidence type="ECO:0000313" key="2">
    <source>
        <dbReference type="EMBL" id="CAF2133482.1"/>
    </source>
</evidence>
<feature type="non-terminal residue" evidence="2">
    <location>
        <position position="1"/>
    </location>
</feature>
<feature type="compositionally biased region" description="Basic and acidic residues" evidence="1">
    <location>
        <begin position="213"/>
        <end position="222"/>
    </location>
</feature>
<dbReference type="PANTHER" id="PTHR35730:SF4">
    <property type="entry name" value="(RAPE) HYPOTHETICAL PROTEIN"/>
    <property type="match status" value="1"/>
</dbReference>
<reference evidence="2" key="1">
    <citation type="submission" date="2021-01" db="EMBL/GenBank/DDBJ databases">
        <authorList>
            <consortium name="Genoscope - CEA"/>
            <person name="William W."/>
        </authorList>
    </citation>
    <scope>NUCLEOTIDE SEQUENCE</scope>
</reference>
<feature type="region of interest" description="Disordered" evidence="1">
    <location>
        <begin position="186"/>
        <end position="222"/>
    </location>
</feature>
<dbReference type="PANTHER" id="PTHR35730">
    <property type="entry name" value="KINETOCHORE PROTEIN SPC24 HOMOLOG-RELATED"/>
    <property type="match status" value="1"/>
</dbReference>
<name>A0A816W9N4_BRANA</name>
<dbReference type="CDD" id="cd04481">
    <property type="entry name" value="RPA1_DBD_B_like"/>
    <property type="match status" value="1"/>
</dbReference>
<dbReference type="InterPro" id="IPR044951">
    <property type="entry name" value="SPC24-like"/>
</dbReference>
<organism evidence="2">
    <name type="scientific">Brassica napus</name>
    <name type="common">Rape</name>
    <dbReference type="NCBI Taxonomy" id="3708"/>
    <lineage>
        <taxon>Eukaryota</taxon>
        <taxon>Viridiplantae</taxon>
        <taxon>Streptophyta</taxon>
        <taxon>Embryophyta</taxon>
        <taxon>Tracheophyta</taxon>
        <taxon>Spermatophyta</taxon>
        <taxon>Magnoliopsida</taxon>
        <taxon>eudicotyledons</taxon>
        <taxon>Gunneridae</taxon>
        <taxon>Pentapetalae</taxon>
        <taxon>rosids</taxon>
        <taxon>malvids</taxon>
        <taxon>Brassicales</taxon>
        <taxon>Brassicaceae</taxon>
        <taxon>Brassiceae</taxon>
        <taxon>Brassica</taxon>
    </lineage>
</organism>